<organism evidence="13 14">
    <name type="scientific">Serratia oryzae</name>
    <dbReference type="NCBI Taxonomy" id="2034155"/>
    <lineage>
        <taxon>Bacteria</taxon>
        <taxon>Pseudomonadati</taxon>
        <taxon>Pseudomonadota</taxon>
        <taxon>Gammaproteobacteria</taxon>
        <taxon>Enterobacterales</taxon>
        <taxon>Yersiniaceae</taxon>
        <taxon>Serratia</taxon>
    </lineage>
</organism>
<dbReference type="Pfam" id="PF00578">
    <property type="entry name" value="AhpC-TSA"/>
    <property type="match status" value="1"/>
</dbReference>
<evidence type="ECO:0000313" key="13">
    <source>
        <dbReference type="EMBL" id="OMQ27352.1"/>
    </source>
</evidence>
<dbReference type="InterPro" id="IPR000866">
    <property type="entry name" value="AhpC/TSA"/>
</dbReference>
<evidence type="ECO:0000256" key="3">
    <source>
        <dbReference type="ARBA" id="ARBA00022559"/>
    </source>
</evidence>
<evidence type="ECO:0000256" key="10">
    <source>
        <dbReference type="ARBA" id="ARBA00042639"/>
    </source>
</evidence>
<evidence type="ECO:0000259" key="12">
    <source>
        <dbReference type="PROSITE" id="PS51352"/>
    </source>
</evidence>
<feature type="domain" description="Thioredoxin" evidence="12">
    <location>
        <begin position="48"/>
        <end position="221"/>
    </location>
</feature>
<dbReference type="SUPFAM" id="SSF52833">
    <property type="entry name" value="Thioredoxin-like"/>
    <property type="match status" value="1"/>
</dbReference>
<keyword evidence="4" id="KW-0049">Antioxidant</keyword>
<evidence type="ECO:0000256" key="8">
    <source>
        <dbReference type="ARBA" id="ARBA00032824"/>
    </source>
</evidence>
<evidence type="ECO:0000256" key="9">
    <source>
        <dbReference type="ARBA" id="ARBA00038489"/>
    </source>
</evidence>
<evidence type="ECO:0000256" key="6">
    <source>
        <dbReference type="ARBA" id="ARBA00023157"/>
    </source>
</evidence>
<comment type="similarity">
    <text evidence="9">Belongs to the peroxiredoxin family. BCP/PrxQ subfamily.</text>
</comment>
<keyword evidence="7" id="KW-0676">Redox-active center</keyword>
<proteinExistence type="inferred from homology"/>
<dbReference type="CDD" id="cd02970">
    <property type="entry name" value="PRX_like2"/>
    <property type="match status" value="1"/>
</dbReference>
<reference evidence="13 14" key="1">
    <citation type="submission" date="2016-11" db="EMBL/GenBank/DDBJ databases">
        <title>Rahnella oryzae sp. nov., isolated from rice root.</title>
        <authorList>
            <person name="Zhang X.-X."/>
            <person name="Zhang J."/>
        </authorList>
    </citation>
    <scope>NUCLEOTIDE SEQUENCE [LARGE SCALE GENOMIC DNA]</scope>
    <source>
        <strain evidence="13 14">J11-6</strain>
    </source>
</reference>
<dbReference type="GO" id="GO:0005737">
    <property type="term" value="C:cytoplasm"/>
    <property type="evidence" value="ECO:0007669"/>
    <property type="project" value="TreeGrafter"/>
</dbReference>
<comment type="catalytic activity">
    <reaction evidence="11">
        <text>a hydroperoxide + [thioredoxin]-dithiol = an alcohol + [thioredoxin]-disulfide + H2O</text>
        <dbReference type="Rhea" id="RHEA:62620"/>
        <dbReference type="Rhea" id="RHEA-COMP:10698"/>
        <dbReference type="Rhea" id="RHEA-COMP:10700"/>
        <dbReference type="ChEBI" id="CHEBI:15377"/>
        <dbReference type="ChEBI" id="CHEBI:29950"/>
        <dbReference type="ChEBI" id="CHEBI:30879"/>
        <dbReference type="ChEBI" id="CHEBI:35924"/>
        <dbReference type="ChEBI" id="CHEBI:50058"/>
        <dbReference type="EC" id="1.11.1.24"/>
    </reaction>
</comment>
<evidence type="ECO:0000256" key="4">
    <source>
        <dbReference type="ARBA" id="ARBA00022862"/>
    </source>
</evidence>
<comment type="caution">
    <text evidence="13">The sequence shown here is derived from an EMBL/GenBank/DDBJ whole genome shotgun (WGS) entry which is preliminary data.</text>
</comment>
<evidence type="ECO:0000256" key="11">
    <source>
        <dbReference type="ARBA" id="ARBA00049091"/>
    </source>
</evidence>
<dbReference type="AlphaFoldDB" id="A0A1S8CQL6"/>
<name>A0A1S8CQL6_9GAMM</name>
<dbReference type="InterPro" id="IPR013766">
    <property type="entry name" value="Thioredoxin_domain"/>
</dbReference>
<evidence type="ECO:0000313" key="14">
    <source>
        <dbReference type="Proteomes" id="UP000216021"/>
    </source>
</evidence>
<dbReference type="EMBL" id="MOXD01000001">
    <property type="protein sequence ID" value="OMQ27352.1"/>
    <property type="molecule type" value="Genomic_DNA"/>
</dbReference>
<dbReference type="InterPro" id="IPR050924">
    <property type="entry name" value="Peroxiredoxin_BCP/PrxQ"/>
</dbReference>
<dbReference type="Proteomes" id="UP000216021">
    <property type="component" value="Unassembled WGS sequence"/>
</dbReference>
<keyword evidence="6" id="KW-1015">Disulfide bond</keyword>
<comment type="function">
    <text evidence="1">Thiol-specific peroxidase that catalyzes the reduction of hydrogen peroxide and organic hydroperoxides to water and alcohols, respectively. Plays a role in cell protection against oxidative stress by detoxifying peroxides and as sensor of hydrogen peroxide-mediated signaling events.</text>
</comment>
<accession>A0A1S8CQL6</accession>
<gene>
    <name evidence="13" type="ORF">BMI79_01610</name>
</gene>
<dbReference type="OrthoDB" id="9809746at2"/>
<evidence type="ECO:0000256" key="1">
    <source>
        <dbReference type="ARBA" id="ARBA00003330"/>
    </source>
</evidence>
<keyword evidence="5" id="KW-0560">Oxidoreductase</keyword>
<protein>
    <recommendedName>
        <fullName evidence="2">thioredoxin-dependent peroxiredoxin</fullName>
        <ecNumber evidence="2">1.11.1.24</ecNumber>
    </recommendedName>
    <alternativeName>
        <fullName evidence="8">Thioredoxin peroxidase</fullName>
    </alternativeName>
    <alternativeName>
        <fullName evidence="10">Thioredoxin-dependent peroxiredoxin Bcp</fullName>
    </alternativeName>
</protein>
<dbReference type="InterPro" id="IPR036249">
    <property type="entry name" value="Thioredoxin-like_sf"/>
</dbReference>
<dbReference type="GO" id="GO:0045454">
    <property type="term" value="P:cell redox homeostasis"/>
    <property type="evidence" value="ECO:0007669"/>
    <property type="project" value="TreeGrafter"/>
</dbReference>
<dbReference type="Gene3D" id="3.40.30.10">
    <property type="entry name" value="Glutaredoxin"/>
    <property type="match status" value="1"/>
</dbReference>
<sequence length="221" mass="24147">MKLQDQLDAFKAAFEAGKLDFNPPAGVHSLLRRGNDELIASGIAGNALSAGDIAPHFILQDAQGNTVSSAQLLSQGPLIVSFYRGRWCPYCNLDLQALQAAMPEFLARAVNVVAISPQTPANGQIMMQERTFTFPLLADPGNTVAASFGLNFRLPDYLIELYLHSFNTNLADFNDDDSWILPMPARFVIAPSGKIVCAQVSPDYTQRADPLEVLPVLERLR</sequence>
<evidence type="ECO:0000256" key="5">
    <source>
        <dbReference type="ARBA" id="ARBA00023002"/>
    </source>
</evidence>
<evidence type="ECO:0000256" key="7">
    <source>
        <dbReference type="ARBA" id="ARBA00023284"/>
    </source>
</evidence>
<keyword evidence="3" id="KW-0575">Peroxidase</keyword>
<dbReference type="GO" id="GO:0034599">
    <property type="term" value="P:cellular response to oxidative stress"/>
    <property type="evidence" value="ECO:0007669"/>
    <property type="project" value="TreeGrafter"/>
</dbReference>
<dbReference type="PROSITE" id="PS51352">
    <property type="entry name" value="THIOREDOXIN_2"/>
    <property type="match status" value="1"/>
</dbReference>
<dbReference type="EC" id="1.11.1.24" evidence="2"/>
<dbReference type="GO" id="GO:0008379">
    <property type="term" value="F:thioredoxin peroxidase activity"/>
    <property type="evidence" value="ECO:0007669"/>
    <property type="project" value="TreeGrafter"/>
</dbReference>
<dbReference type="STRING" id="2034155.BMI79_01610"/>
<evidence type="ECO:0000256" key="2">
    <source>
        <dbReference type="ARBA" id="ARBA00013017"/>
    </source>
</evidence>
<dbReference type="PANTHER" id="PTHR42801:SF7">
    <property type="entry name" value="SLL1159 PROTEIN"/>
    <property type="match status" value="1"/>
</dbReference>
<dbReference type="PANTHER" id="PTHR42801">
    <property type="entry name" value="THIOREDOXIN-DEPENDENT PEROXIDE REDUCTASE"/>
    <property type="match status" value="1"/>
</dbReference>
<keyword evidence="14" id="KW-1185">Reference proteome</keyword>